<proteinExistence type="predicted"/>
<evidence type="ECO:0000256" key="1">
    <source>
        <dbReference type="SAM" id="MobiDB-lite"/>
    </source>
</evidence>
<keyword evidence="3" id="KW-1185">Reference proteome</keyword>
<evidence type="ECO:0000313" key="2">
    <source>
        <dbReference type="EMBL" id="KAH9305563.1"/>
    </source>
</evidence>
<accession>A0AA38FKZ6</accession>
<reference evidence="2 3" key="1">
    <citation type="journal article" date="2021" name="Nat. Plants">
        <title>The Taxus genome provides insights into paclitaxel biosynthesis.</title>
        <authorList>
            <person name="Xiong X."/>
            <person name="Gou J."/>
            <person name="Liao Q."/>
            <person name="Li Y."/>
            <person name="Zhou Q."/>
            <person name="Bi G."/>
            <person name="Li C."/>
            <person name="Du R."/>
            <person name="Wang X."/>
            <person name="Sun T."/>
            <person name="Guo L."/>
            <person name="Liang H."/>
            <person name="Lu P."/>
            <person name="Wu Y."/>
            <person name="Zhang Z."/>
            <person name="Ro D.K."/>
            <person name="Shang Y."/>
            <person name="Huang S."/>
            <person name="Yan J."/>
        </authorList>
    </citation>
    <scope>NUCLEOTIDE SEQUENCE [LARGE SCALE GENOMIC DNA]</scope>
    <source>
        <strain evidence="2">Ta-2019</strain>
    </source>
</reference>
<dbReference type="AlphaFoldDB" id="A0AA38FKZ6"/>
<gene>
    <name evidence="2" type="ORF">KI387_009967</name>
</gene>
<feature type="non-terminal residue" evidence="2">
    <location>
        <position position="51"/>
    </location>
</feature>
<dbReference type="Proteomes" id="UP000824469">
    <property type="component" value="Unassembled WGS sequence"/>
</dbReference>
<organism evidence="2 3">
    <name type="scientific">Taxus chinensis</name>
    <name type="common">Chinese yew</name>
    <name type="synonym">Taxus wallichiana var. chinensis</name>
    <dbReference type="NCBI Taxonomy" id="29808"/>
    <lineage>
        <taxon>Eukaryota</taxon>
        <taxon>Viridiplantae</taxon>
        <taxon>Streptophyta</taxon>
        <taxon>Embryophyta</taxon>
        <taxon>Tracheophyta</taxon>
        <taxon>Spermatophyta</taxon>
        <taxon>Pinopsida</taxon>
        <taxon>Pinidae</taxon>
        <taxon>Conifers II</taxon>
        <taxon>Cupressales</taxon>
        <taxon>Taxaceae</taxon>
        <taxon>Taxus</taxon>
    </lineage>
</organism>
<feature type="compositionally biased region" description="Acidic residues" evidence="1">
    <location>
        <begin position="16"/>
        <end position="31"/>
    </location>
</feature>
<evidence type="ECO:0000313" key="3">
    <source>
        <dbReference type="Proteomes" id="UP000824469"/>
    </source>
</evidence>
<name>A0AA38FKZ6_TAXCH</name>
<feature type="non-terminal residue" evidence="2">
    <location>
        <position position="1"/>
    </location>
</feature>
<feature type="compositionally biased region" description="Basic and acidic residues" evidence="1">
    <location>
        <begin position="32"/>
        <end position="51"/>
    </location>
</feature>
<dbReference type="EMBL" id="JAHRHJ020000008">
    <property type="protein sequence ID" value="KAH9305563.1"/>
    <property type="molecule type" value="Genomic_DNA"/>
</dbReference>
<protein>
    <submittedName>
        <fullName evidence="2">Uncharacterized protein</fullName>
    </submittedName>
</protein>
<feature type="region of interest" description="Disordered" evidence="1">
    <location>
        <begin position="1"/>
        <end position="51"/>
    </location>
</feature>
<sequence>WKKRSEKGGGSSSDEVKEEEDEFAEDIEEDVKETPQKKLNTDPSMKDEIKE</sequence>
<comment type="caution">
    <text evidence="2">The sequence shown here is derived from an EMBL/GenBank/DDBJ whole genome shotgun (WGS) entry which is preliminary data.</text>
</comment>